<protein>
    <recommendedName>
        <fullName evidence="3">G domain-containing protein</fullName>
    </recommendedName>
</protein>
<accession>A0A2R6NL24</accession>
<evidence type="ECO:0000313" key="1">
    <source>
        <dbReference type="EMBL" id="PSR73053.1"/>
    </source>
</evidence>
<reference evidence="1 2" key="1">
    <citation type="submission" date="2018-02" db="EMBL/GenBank/DDBJ databases">
        <title>Genome sequence of the basidiomycete white-rot fungus Phlebia centrifuga.</title>
        <authorList>
            <person name="Granchi Z."/>
            <person name="Peng M."/>
            <person name="de Vries R.P."/>
            <person name="Hilden K."/>
            <person name="Makela M.R."/>
            <person name="Grigoriev I."/>
            <person name="Riley R."/>
        </authorList>
    </citation>
    <scope>NUCLEOTIDE SEQUENCE [LARGE SCALE GENOMIC DNA]</scope>
    <source>
        <strain evidence="1 2">FBCC195</strain>
    </source>
</reference>
<keyword evidence="2" id="KW-1185">Reference proteome</keyword>
<sequence>MPEMHVQFVNLVSGSHLQVGEGLLSCTPSVQTSQTFALFGRRIMLIDTPGFDDTTKSDTEVLKMIASSLADA</sequence>
<proteinExistence type="predicted"/>
<comment type="caution">
    <text evidence="1">The sequence shown here is derived from an EMBL/GenBank/DDBJ whole genome shotgun (WGS) entry which is preliminary data.</text>
</comment>
<evidence type="ECO:0000313" key="2">
    <source>
        <dbReference type="Proteomes" id="UP000186601"/>
    </source>
</evidence>
<dbReference type="SUPFAM" id="SSF52540">
    <property type="entry name" value="P-loop containing nucleoside triphosphate hydrolases"/>
    <property type="match status" value="1"/>
</dbReference>
<organism evidence="1 2">
    <name type="scientific">Hermanssonia centrifuga</name>
    <dbReference type="NCBI Taxonomy" id="98765"/>
    <lineage>
        <taxon>Eukaryota</taxon>
        <taxon>Fungi</taxon>
        <taxon>Dikarya</taxon>
        <taxon>Basidiomycota</taxon>
        <taxon>Agaricomycotina</taxon>
        <taxon>Agaricomycetes</taxon>
        <taxon>Polyporales</taxon>
        <taxon>Meruliaceae</taxon>
        <taxon>Hermanssonia</taxon>
    </lineage>
</organism>
<dbReference type="Proteomes" id="UP000186601">
    <property type="component" value="Unassembled WGS sequence"/>
</dbReference>
<evidence type="ECO:0008006" key="3">
    <source>
        <dbReference type="Google" id="ProtNLM"/>
    </source>
</evidence>
<dbReference type="AlphaFoldDB" id="A0A2R6NL24"/>
<dbReference type="OrthoDB" id="3247308at2759"/>
<dbReference type="STRING" id="98765.A0A2R6NL24"/>
<gene>
    <name evidence="1" type="ORF">PHLCEN_2v11075</name>
</gene>
<name>A0A2R6NL24_9APHY</name>
<dbReference type="EMBL" id="MLYV02001116">
    <property type="protein sequence ID" value="PSR73053.1"/>
    <property type="molecule type" value="Genomic_DNA"/>
</dbReference>
<dbReference type="InterPro" id="IPR027417">
    <property type="entry name" value="P-loop_NTPase"/>
</dbReference>
<dbReference type="Gene3D" id="3.40.50.300">
    <property type="entry name" value="P-loop containing nucleotide triphosphate hydrolases"/>
    <property type="match status" value="1"/>
</dbReference>